<evidence type="ECO:0000313" key="1">
    <source>
        <dbReference type="EMBL" id="VEN73280.1"/>
    </source>
</evidence>
<proteinExistence type="predicted"/>
<dbReference type="AlphaFoldDB" id="A0A484HFR0"/>
<accession>A0A484HFR0</accession>
<protein>
    <submittedName>
        <fullName evidence="1">Uncharacterized protein</fullName>
    </submittedName>
</protein>
<gene>
    <name evidence="1" type="ORF">EPICR_140042</name>
</gene>
<reference evidence="1" key="1">
    <citation type="submission" date="2019-01" db="EMBL/GenBank/DDBJ databases">
        <authorList>
            <consortium name="Genoscope - CEA"/>
            <person name="William W."/>
        </authorList>
    </citation>
    <scope>NUCLEOTIDE SEQUENCE</scope>
    <source>
        <strain evidence="1">CR-1</strain>
    </source>
</reference>
<organism evidence="1">
    <name type="scientific">uncultured Desulfobacteraceae bacterium</name>
    <dbReference type="NCBI Taxonomy" id="218296"/>
    <lineage>
        <taxon>Bacteria</taxon>
        <taxon>Pseudomonadati</taxon>
        <taxon>Thermodesulfobacteriota</taxon>
        <taxon>Desulfobacteria</taxon>
        <taxon>Desulfobacterales</taxon>
        <taxon>Desulfobacteraceae</taxon>
        <taxon>environmental samples</taxon>
    </lineage>
</organism>
<dbReference type="EMBL" id="CAACVI010000006">
    <property type="protein sequence ID" value="VEN73280.1"/>
    <property type="molecule type" value="Genomic_DNA"/>
</dbReference>
<name>A0A484HFR0_9BACT</name>
<sequence>METVISNPGRLRREYLASRLKLAAGVHQREAVFSHHNISGWWDVRGFEVQTPVEGAPDEWEIFQ</sequence>